<dbReference type="AlphaFoldDB" id="D7DSV1"/>
<dbReference type="Proteomes" id="UP000007722">
    <property type="component" value="Chromosome"/>
</dbReference>
<keyword evidence="4" id="KW-1185">Reference proteome</keyword>
<dbReference type="OrthoDB" id="44077at2157"/>
<dbReference type="EMBL" id="CP002057">
    <property type="protein sequence ID" value="ADI36211.1"/>
    <property type="molecule type" value="Genomic_DNA"/>
</dbReference>
<protein>
    <submittedName>
        <fullName evidence="3">CRISPR-associated RAMP protein, Cmr4 family</fullName>
    </submittedName>
</protein>
<sequence>MYKTGKIIGFKAISPVHVGSGSDLGVVDQPIQRERHTSYPKIEASSLKGAIRQKFVEKVEKNCLDAIFGPESGNEHSSCIAFTDARLLFFPVKSAKGTFALITCPKVLKRFYEDLDYLTKICDKKDNKLLEEIKYLKNLTTSNKEIIINNDNLKIKDKVILEEYVFKEKSNDKLKDLNNLFELNDKNLAIVSDDVFKYFVNYATEVITRTKIDPKTGIVVNGALFTEEYLPSETIMYTIALASNPFKKIEGVLSNENNVIDIVCNKLPKYMQIGGNTTLGKGIVKPLKL</sequence>
<reference evidence="3 4" key="1">
    <citation type="submission" date="2010-05" db="EMBL/GenBank/DDBJ databases">
        <title>Complete sequence of Methanococcus voltae A3.</title>
        <authorList>
            <consortium name="US DOE Joint Genome Institute"/>
            <person name="Lucas S."/>
            <person name="Copeland A."/>
            <person name="Lapidus A."/>
            <person name="Cheng J.-F."/>
            <person name="Bruce D."/>
            <person name="Goodwin L."/>
            <person name="Pitluck S."/>
            <person name="Lowry S."/>
            <person name="Clum A."/>
            <person name="Land M."/>
            <person name="Hauser L."/>
            <person name="Kyrpides N."/>
            <person name="Mikhailova N."/>
            <person name="Whitman W.B."/>
            <person name="Woyke T."/>
        </authorList>
    </citation>
    <scope>NUCLEOTIDE SEQUENCE [LARGE SCALE GENOMIC DNA]</scope>
    <source>
        <strain evidence="4">ATCC BAA-1334 / A3</strain>
    </source>
</reference>
<feature type="domain" description="CRISPR type III-associated protein" evidence="2">
    <location>
        <begin position="10"/>
        <end position="285"/>
    </location>
</feature>
<dbReference type="PANTHER" id="PTHR36700:SF1">
    <property type="entry name" value="CRISPR SYSTEM CMR SUBUNIT CMR4"/>
    <property type="match status" value="1"/>
</dbReference>
<proteinExistence type="predicted"/>
<dbReference type="STRING" id="456320.Mvol_0552"/>
<dbReference type="eggNOG" id="arCOG02657">
    <property type="taxonomic scope" value="Archaea"/>
</dbReference>
<evidence type="ECO:0000313" key="3">
    <source>
        <dbReference type="EMBL" id="ADI36211.1"/>
    </source>
</evidence>
<name>D7DSV1_METV3</name>
<dbReference type="KEGG" id="mvo:Mvol_0552"/>
<keyword evidence="1" id="KW-0051">Antiviral defense</keyword>
<evidence type="ECO:0000313" key="4">
    <source>
        <dbReference type="Proteomes" id="UP000007722"/>
    </source>
</evidence>
<gene>
    <name evidence="3" type="ordered locus">Mvol_0552</name>
</gene>
<dbReference type="GO" id="GO:0051607">
    <property type="term" value="P:defense response to virus"/>
    <property type="evidence" value="ECO:0007669"/>
    <property type="project" value="UniProtKB-KW"/>
</dbReference>
<dbReference type="InParanoid" id="D7DSV1"/>
<dbReference type="HOGENOM" id="CLU_047795_0_0_2"/>
<evidence type="ECO:0000256" key="1">
    <source>
        <dbReference type="ARBA" id="ARBA00023118"/>
    </source>
</evidence>
<dbReference type="InterPro" id="IPR005537">
    <property type="entry name" value="RAMP_III_fam"/>
</dbReference>
<evidence type="ECO:0000259" key="2">
    <source>
        <dbReference type="Pfam" id="PF03787"/>
    </source>
</evidence>
<dbReference type="Pfam" id="PF03787">
    <property type="entry name" value="RAMPs"/>
    <property type="match status" value="1"/>
</dbReference>
<organism evidence="3 4">
    <name type="scientific">Methanococcus voltae (strain ATCC BAA-1334 / A3)</name>
    <dbReference type="NCBI Taxonomy" id="456320"/>
    <lineage>
        <taxon>Archaea</taxon>
        <taxon>Methanobacteriati</taxon>
        <taxon>Methanobacteriota</taxon>
        <taxon>Methanomada group</taxon>
        <taxon>Methanococci</taxon>
        <taxon>Methanococcales</taxon>
        <taxon>Methanococcaceae</taxon>
        <taxon>Methanococcus</taxon>
    </lineage>
</organism>
<accession>D7DSV1</accession>
<dbReference type="NCBIfam" id="TIGR02580">
    <property type="entry name" value="cas_RAMP_Cmr4"/>
    <property type="match status" value="1"/>
</dbReference>
<dbReference type="PANTHER" id="PTHR36700">
    <property type="entry name" value="CRISPR SYSTEM CMR SUBUNIT CMR4"/>
    <property type="match status" value="1"/>
</dbReference>
<dbReference type="InterPro" id="IPR013410">
    <property type="entry name" value="CRISPR-assoc_RAMP_Cmr4"/>
</dbReference>